<evidence type="ECO:0000256" key="3">
    <source>
        <dbReference type="ARBA" id="ARBA00023015"/>
    </source>
</evidence>
<keyword evidence="5" id="KW-0804">Transcription</keyword>
<dbReference type="InterPro" id="IPR011991">
    <property type="entry name" value="ArsR-like_HTH"/>
</dbReference>
<dbReference type="SMART" id="SM00347">
    <property type="entry name" value="HTH_MARR"/>
    <property type="match status" value="1"/>
</dbReference>
<protein>
    <submittedName>
        <fullName evidence="7">MarR family transcriptional regulator</fullName>
    </submittedName>
</protein>
<dbReference type="CDD" id="cd00090">
    <property type="entry name" value="HTH_ARSR"/>
    <property type="match status" value="1"/>
</dbReference>
<comment type="caution">
    <text evidence="7">The sequence shown here is derived from an EMBL/GenBank/DDBJ whole genome shotgun (WGS) entry which is preliminary data.</text>
</comment>
<dbReference type="Pfam" id="PF22381">
    <property type="entry name" value="Staph_reg_Sar_Rot"/>
    <property type="match status" value="1"/>
</dbReference>
<dbReference type="AlphaFoldDB" id="A0A9X2CKU0"/>
<keyword evidence="3" id="KW-0805">Transcription regulation</keyword>
<keyword evidence="8" id="KW-1185">Reference proteome</keyword>
<evidence type="ECO:0000256" key="2">
    <source>
        <dbReference type="ARBA" id="ARBA00022490"/>
    </source>
</evidence>
<dbReference type="PANTHER" id="PTHR33164:SF5">
    <property type="entry name" value="ORGANIC HYDROPEROXIDE RESISTANCE TRANSCRIPTIONAL REGULATOR"/>
    <property type="match status" value="1"/>
</dbReference>
<dbReference type="InterPro" id="IPR036390">
    <property type="entry name" value="WH_DNA-bd_sf"/>
</dbReference>
<sequence>MTIAAARLKDQLCFALYSASHSLTAIYRPILAPLGLTYTQFVVMMALWETNGISITELAKRTHLSKPTMTPLLKKLVEKNLIKLERTLDNDRQKVVSVTKEGKELAAQSHAATEKAFCTTGISPEKAKMLIEACQELTQLR</sequence>
<gene>
    <name evidence="7" type="ORF">L2672_04605</name>
</gene>
<dbReference type="GO" id="GO:0005737">
    <property type="term" value="C:cytoplasm"/>
    <property type="evidence" value="ECO:0007669"/>
    <property type="project" value="UniProtKB-SubCell"/>
</dbReference>
<dbReference type="PANTHER" id="PTHR33164">
    <property type="entry name" value="TRANSCRIPTIONAL REGULATOR, MARR FAMILY"/>
    <property type="match status" value="1"/>
</dbReference>
<dbReference type="GO" id="GO:0003700">
    <property type="term" value="F:DNA-binding transcription factor activity"/>
    <property type="evidence" value="ECO:0007669"/>
    <property type="project" value="InterPro"/>
</dbReference>
<dbReference type="Proteomes" id="UP001139333">
    <property type="component" value="Unassembled WGS sequence"/>
</dbReference>
<dbReference type="InterPro" id="IPR039422">
    <property type="entry name" value="MarR/SlyA-like"/>
</dbReference>
<keyword evidence="2" id="KW-0963">Cytoplasm</keyword>
<dbReference type="Gene3D" id="1.10.10.10">
    <property type="entry name" value="Winged helix-like DNA-binding domain superfamily/Winged helix DNA-binding domain"/>
    <property type="match status" value="1"/>
</dbReference>
<keyword evidence="4" id="KW-0238">DNA-binding</keyword>
<dbReference type="GO" id="GO:0006950">
    <property type="term" value="P:response to stress"/>
    <property type="evidence" value="ECO:0007669"/>
    <property type="project" value="TreeGrafter"/>
</dbReference>
<comment type="subcellular location">
    <subcellularLocation>
        <location evidence="1">Cytoplasm</location>
    </subcellularLocation>
</comment>
<dbReference type="SUPFAM" id="SSF46785">
    <property type="entry name" value="Winged helix' DNA-binding domain"/>
    <property type="match status" value="1"/>
</dbReference>
<reference evidence="7" key="1">
    <citation type="submission" date="2022-01" db="EMBL/GenBank/DDBJ databases">
        <title>Whole genome-based taxonomy of the Shewanellaceae.</title>
        <authorList>
            <person name="Martin-Rodriguez A.J."/>
        </authorList>
    </citation>
    <scope>NUCLEOTIDE SEQUENCE</scope>
    <source>
        <strain evidence="7">DSM 16422</strain>
    </source>
</reference>
<evidence type="ECO:0000256" key="5">
    <source>
        <dbReference type="ARBA" id="ARBA00023163"/>
    </source>
</evidence>
<dbReference type="RefSeq" id="WP_248994652.1">
    <property type="nucleotide sequence ID" value="NZ_JAKIKP010000002.1"/>
</dbReference>
<evidence type="ECO:0000313" key="7">
    <source>
        <dbReference type="EMBL" id="MCL1141979.1"/>
    </source>
</evidence>
<dbReference type="InterPro" id="IPR055166">
    <property type="entry name" value="Transc_reg_Sar_Rot_HTH"/>
</dbReference>
<proteinExistence type="predicted"/>
<dbReference type="InterPro" id="IPR036388">
    <property type="entry name" value="WH-like_DNA-bd_sf"/>
</dbReference>
<feature type="domain" description="HTH marR-type" evidence="6">
    <location>
        <begin position="9"/>
        <end position="141"/>
    </location>
</feature>
<evidence type="ECO:0000256" key="4">
    <source>
        <dbReference type="ARBA" id="ARBA00023125"/>
    </source>
</evidence>
<dbReference type="InterPro" id="IPR000835">
    <property type="entry name" value="HTH_MarR-typ"/>
</dbReference>
<dbReference type="GO" id="GO:0003677">
    <property type="term" value="F:DNA binding"/>
    <property type="evidence" value="ECO:0007669"/>
    <property type="project" value="UniProtKB-KW"/>
</dbReference>
<accession>A0A9X2CKU0</accession>
<organism evidence="7 8">
    <name type="scientific">Shewanella gaetbuli</name>
    <dbReference type="NCBI Taxonomy" id="220752"/>
    <lineage>
        <taxon>Bacteria</taxon>
        <taxon>Pseudomonadati</taxon>
        <taxon>Pseudomonadota</taxon>
        <taxon>Gammaproteobacteria</taxon>
        <taxon>Alteromonadales</taxon>
        <taxon>Shewanellaceae</taxon>
        <taxon>Shewanella</taxon>
    </lineage>
</organism>
<evidence type="ECO:0000313" key="8">
    <source>
        <dbReference type="Proteomes" id="UP001139333"/>
    </source>
</evidence>
<dbReference type="PROSITE" id="PS50995">
    <property type="entry name" value="HTH_MARR_2"/>
    <property type="match status" value="1"/>
</dbReference>
<evidence type="ECO:0000256" key="1">
    <source>
        <dbReference type="ARBA" id="ARBA00004496"/>
    </source>
</evidence>
<dbReference type="EMBL" id="JAKIKP010000002">
    <property type="protein sequence ID" value="MCL1141979.1"/>
    <property type="molecule type" value="Genomic_DNA"/>
</dbReference>
<evidence type="ECO:0000259" key="6">
    <source>
        <dbReference type="PROSITE" id="PS50995"/>
    </source>
</evidence>
<name>A0A9X2CKU0_9GAMM</name>